<dbReference type="InterPro" id="IPR010918">
    <property type="entry name" value="PurM-like_C_dom"/>
</dbReference>
<reference evidence="5 6" key="1">
    <citation type="submission" date="2018-08" db="EMBL/GenBank/DDBJ databases">
        <title>Genomic Encyclopedia of Type Strains, Phase IV (KMG-IV): sequencing the most valuable type-strain genomes for metagenomic binning, comparative biology and taxonomic classification.</title>
        <authorList>
            <person name="Goeker M."/>
        </authorList>
    </citation>
    <scope>NUCLEOTIDE SEQUENCE [LARGE SCALE GENOMIC DNA]</scope>
    <source>
        <strain evidence="5 6">DSM 26022</strain>
    </source>
</reference>
<dbReference type="GO" id="GO:0009030">
    <property type="term" value="F:thiamine-phosphate kinase activity"/>
    <property type="evidence" value="ECO:0007669"/>
    <property type="project" value="UniProtKB-UniRule"/>
</dbReference>
<dbReference type="Pfam" id="PF02769">
    <property type="entry name" value="AIRS_C"/>
    <property type="match status" value="1"/>
</dbReference>
<dbReference type="PANTHER" id="PTHR30270">
    <property type="entry name" value="THIAMINE-MONOPHOSPHATE KINASE"/>
    <property type="match status" value="1"/>
</dbReference>
<dbReference type="InterPro" id="IPR016188">
    <property type="entry name" value="PurM-like_N"/>
</dbReference>
<feature type="binding site" evidence="2">
    <location>
        <position position="130"/>
    </location>
    <ligand>
        <name>Mg(2+)</name>
        <dbReference type="ChEBI" id="CHEBI:18420"/>
        <label>1</label>
    </ligand>
</feature>
<keyword evidence="2 5" id="KW-0418">Kinase</keyword>
<evidence type="ECO:0000313" key="5">
    <source>
        <dbReference type="EMBL" id="REH39898.1"/>
    </source>
</evidence>
<gene>
    <name evidence="2" type="primary">thiL</name>
    <name evidence="5" type="ORF">DFR26_0092</name>
</gene>
<dbReference type="GO" id="GO:0009229">
    <property type="term" value="P:thiamine diphosphate biosynthetic process"/>
    <property type="evidence" value="ECO:0007669"/>
    <property type="project" value="UniProtKB-UniRule"/>
</dbReference>
<dbReference type="InterPro" id="IPR036676">
    <property type="entry name" value="PurM-like_C_sf"/>
</dbReference>
<feature type="binding site" evidence="2">
    <location>
        <position position="54"/>
    </location>
    <ligand>
        <name>Mg(2+)</name>
        <dbReference type="ChEBI" id="CHEBI:18420"/>
        <label>1</label>
    </ligand>
</feature>
<feature type="domain" description="PurM-like N-terminal" evidence="3">
    <location>
        <begin position="36"/>
        <end position="146"/>
    </location>
</feature>
<sequence length="331" mass="35022">MSLGEFELIQRYFVRKPDDWPGHPQLGHSQVCLGIGDDAALLELPPGERLVVTTDTLVAGRHFPHDAAAVDIGWKALAVNLSDLAAMAARPLGVTLNLTMPEANESWLAAFARGFWGLADIADVPLIGGDTTRGPLSVTITAIGCVEESVALKRGGAQAGDLICVTGSLGDAGAGLALAMSSAEMAGISDDDRAYLLDRLHRPMPRLLEGAYLRGIASAGLDISDGLLQDLGHLLKASNVGAELAVEQLPLSEPLQAYAATSSAALLQVRRWALSAGDDYELLFTLAPARARLLPQLRYTVIGKITPTAGLRLTAHGKPWEHDSLAGYQHF</sequence>
<dbReference type="InterPro" id="IPR036921">
    <property type="entry name" value="PurM-like_N_sf"/>
</dbReference>
<dbReference type="AlphaFoldDB" id="A0A3E0H827"/>
<proteinExistence type="inferred from homology"/>
<evidence type="ECO:0000259" key="3">
    <source>
        <dbReference type="Pfam" id="PF00586"/>
    </source>
</evidence>
<feature type="binding site" evidence="2">
    <location>
        <position position="222"/>
    </location>
    <ligand>
        <name>Mg(2+)</name>
        <dbReference type="ChEBI" id="CHEBI:18420"/>
        <label>3</label>
    </ligand>
</feature>
<dbReference type="GO" id="GO:0005524">
    <property type="term" value="F:ATP binding"/>
    <property type="evidence" value="ECO:0007669"/>
    <property type="project" value="UniProtKB-UniRule"/>
</dbReference>
<dbReference type="EC" id="2.7.4.16" evidence="2"/>
<comment type="catalytic activity">
    <reaction evidence="2">
        <text>thiamine phosphate + ATP = thiamine diphosphate + ADP</text>
        <dbReference type="Rhea" id="RHEA:15913"/>
        <dbReference type="ChEBI" id="CHEBI:30616"/>
        <dbReference type="ChEBI" id="CHEBI:37575"/>
        <dbReference type="ChEBI" id="CHEBI:58937"/>
        <dbReference type="ChEBI" id="CHEBI:456216"/>
        <dbReference type="EC" id="2.7.4.16"/>
    </reaction>
</comment>
<comment type="function">
    <text evidence="2">Catalyzes the ATP-dependent phosphorylation of thiamine-monophosphate (TMP) to form thiamine-pyrophosphate (TPP), the active form of vitamin B1.</text>
</comment>
<feature type="binding site" evidence="2">
    <location>
        <begin position="129"/>
        <end position="130"/>
    </location>
    <ligand>
        <name>ATP</name>
        <dbReference type="ChEBI" id="CHEBI:30616"/>
    </ligand>
</feature>
<feature type="binding site" evidence="2">
    <location>
        <position position="224"/>
    </location>
    <ligand>
        <name>ATP</name>
        <dbReference type="ChEBI" id="CHEBI:30616"/>
    </ligand>
</feature>
<dbReference type="NCBIfam" id="TIGR01379">
    <property type="entry name" value="thiL"/>
    <property type="match status" value="1"/>
</dbReference>
<dbReference type="CDD" id="cd02194">
    <property type="entry name" value="ThiL"/>
    <property type="match status" value="1"/>
</dbReference>
<comment type="pathway">
    <text evidence="2">Cofactor biosynthesis; thiamine diphosphate biosynthesis; thiamine diphosphate from thiamine phosphate: step 1/1.</text>
</comment>
<feature type="binding site" evidence="2">
    <location>
        <position position="53"/>
    </location>
    <ligand>
        <name>Mg(2+)</name>
        <dbReference type="ChEBI" id="CHEBI:18420"/>
        <label>4</label>
    </ligand>
</feature>
<dbReference type="UniPathway" id="UPA00060">
    <property type="reaction ID" value="UER00142"/>
</dbReference>
<dbReference type="SUPFAM" id="SSF56042">
    <property type="entry name" value="PurM C-terminal domain-like"/>
    <property type="match status" value="1"/>
</dbReference>
<keyword evidence="6" id="KW-1185">Reference proteome</keyword>
<evidence type="ECO:0000259" key="4">
    <source>
        <dbReference type="Pfam" id="PF02769"/>
    </source>
</evidence>
<feature type="binding site" evidence="2">
    <location>
        <position position="225"/>
    </location>
    <ligand>
        <name>Mg(2+)</name>
        <dbReference type="ChEBI" id="CHEBI:18420"/>
        <label>5</label>
    </ligand>
</feature>
<keyword evidence="2" id="KW-0808">Transferase</keyword>
<feature type="binding site" evidence="2">
    <location>
        <position position="55"/>
    </location>
    <ligand>
        <name>Mg(2+)</name>
        <dbReference type="ChEBI" id="CHEBI:18420"/>
        <label>2</label>
    </ligand>
</feature>
<dbReference type="RefSeq" id="WP_116206988.1">
    <property type="nucleotide sequence ID" value="NZ_QUNR01000001.1"/>
</dbReference>
<feature type="binding site" evidence="2">
    <location>
        <position position="55"/>
    </location>
    <ligand>
        <name>Mg(2+)</name>
        <dbReference type="ChEBI" id="CHEBI:18420"/>
        <label>1</label>
    </ligand>
</feature>
<dbReference type="Pfam" id="PF00586">
    <property type="entry name" value="AIRS"/>
    <property type="match status" value="1"/>
</dbReference>
<dbReference type="PIRSF" id="PIRSF005303">
    <property type="entry name" value="Thiam_monoph_kin"/>
    <property type="match status" value="1"/>
</dbReference>
<name>A0A3E0H827_9GAMM</name>
<accession>A0A3E0H827</accession>
<comment type="similarity">
    <text evidence="2">Belongs to the thiamine-monophosphate kinase family.</text>
</comment>
<protein>
    <recommendedName>
        <fullName evidence="2">Thiamine-monophosphate kinase</fullName>
        <shortName evidence="2">TMP kinase</shortName>
        <shortName evidence="2">Thiamine-phosphate kinase</shortName>
        <ecNumber evidence="2">2.7.4.16</ecNumber>
    </recommendedName>
</protein>
<feature type="binding site" evidence="2">
    <location>
        <position position="83"/>
    </location>
    <ligand>
        <name>Mg(2+)</name>
        <dbReference type="ChEBI" id="CHEBI:18420"/>
        <label>4</label>
    </ligand>
</feature>
<feature type="binding site" evidence="2">
    <location>
        <position position="154"/>
    </location>
    <ligand>
        <name>ATP</name>
        <dbReference type="ChEBI" id="CHEBI:30616"/>
    </ligand>
</feature>
<comment type="caution">
    <text evidence="5">The sequence shown here is derived from an EMBL/GenBank/DDBJ whole genome shotgun (WGS) entry which is preliminary data.</text>
</comment>
<dbReference type="Gene3D" id="3.30.1330.10">
    <property type="entry name" value="PurM-like, N-terminal domain"/>
    <property type="match status" value="1"/>
</dbReference>
<keyword evidence="2" id="KW-0547">Nucleotide-binding</keyword>
<evidence type="ECO:0000256" key="1">
    <source>
        <dbReference type="ARBA" id="ARBA00022977"/>
    </source>
</evidence>
<dbReference type="InterPro" id="IPR006283">
    <property type="entry name" value="ThiL-like"/>
</dbReference>
<keyword evidence="2" id="KW-0479">Metal-binding</keyword>
<dbReference type="EMBL" id="QUNR01000001">
    <property type="protein sequence ID" value="REH39898.1"/>
    <property type="molecule type" value="Genomic_DNA"/>
</dbReference>
<comment type="miscellaneous">
    <text evidence="2">Reaction mechanism of ThiL seems to utilize a direct, inline transfer of the gamma-phosphate of ATP to TMP rather than a phosphorylated enzyme intermediate.</text>
</comment>
<feature type="binding site" evidence="2">
    <location>
        <position position="62"/>
    </location>
    <ligand>
        <name>substrate</name>
    </ligand>
</feature>
<organism evidence="5 6">
    <name type="scientific">Paraperlucidibaca baekdonensis</name>
    <dbReference type="NCBI Taxonomy" id="748120"/>
    <lineage>
        <taxon>Bacteria</taxon>
        <taxon>Pseudomonadati</taxon>
        <taxon>Pseudomonadota</taxon>
        <taxon>Gammaproteobacteria</taxon>
        <taxon>Moraxellales</taxon>
        <taxon>Moraxellaceae</taxon>
        <taxon>Paraperlucidibaca</taxon>
    </lineage>
</organism>
<keyword evidence="1 2" id="KW-0784">Thiamine biosynthesis</keyword>
<dbReference type="SUPFAM" id="SSF55326">
    <property type="entry name" value="PurM N-terminal domain-like"/>
    <property type="match status" value="1"/>
</dbReference>
<feature type="binding site" evidence="2">
    <location>
        <position position="83"/>
    </location>
    <ligand>
        <name>Mg(2+)</name>
        <dbReference type="ChEBI" id="CHEBI:18420"/>
        <label>3</label>
    </ligand>
</feature>
<comment type="caution">
    <text evidence="2">Lacks conserved residue(s) required for the propagation of feature annotation.</text>
</comment>
<evidence type="ECO:0000256" key="2">
    <source>
        <dbReference type="HAMAP-Rule" id="MF_02128"/>
    </source>
</evidence>
<evidence type="ECO:0000313" key="6">
    <source>
        <dbReference type="Proteomes" id="UP000256774"/>
    </source>
</evidence>
<feature type="binding site" evidence="2">
    <location>
        <position position="38"/>
    </location>
    <ligand>
        <name>Mg(2+)</name>
        <dbReference type="ChEBI" id="CHEBI:18420"/>
        <label>4</label>
    </ligand>
</feature>
<feature type="binding site" evidence="2">
    <location>
        <position position="83"/>
    </location>
    <ligand>
        <name>Mg(2+)</name>
        <dbReference type="ChEBI" id="CHEBI:18420"/>
        <label>2</label>
    </ligand>
</feature>
<keyword evidence="2" id="KW-0460">Magnesium</keyword>
<dbReference type="OrthoDB" id="9802811at2"/>
<dbReference type="PANTHER" id="PTHR30270:SF0">
    <property type="entry name" value="THIAMINE-MONOPHOSPHATE KINASE"/>
    <property type="match status" value="1"/>
</dbReference>
<dbReference type="GO" id="GO:0009228">
    <property type="term" value="P:thiamine biosynthetic process"/>
    <property type="evidence" value="ECO:0007669"/>
    <property type="project" value="UniProtKB-KW"/>
</dbReference>
<dbReference type="HAMAP" id="MF_02128">
    <property type="entry name" value="TMP_kinase"/>
    <property type="match status" value="1"/>
</dbReference>
<dbReference type="Proteomes" id="UP000256774">
    <property type="component" value="Unassembled WGS sequence"/>
</dbReference>
<feature type="binding site" evidence="2">
    <location>
        <position position="38"/>
    </location>
    <ligand>
        <name>Mg(2+)</name>
        <dbReference type="ChEBI" id="CHEBI:18420"/>
        <label>3</label>
    </ligand>
</feature>
<dbReference type="Gene3D" id="3.90.650.10">
    <property type="entry name" value="PurM-like C-terminal domain"/>
    <property type="match status" value="1"/>
</dbReference>
<feature type="binding site" evidence="2">
    <location>
        <position position="278"/>
    </location>
    <ligand>
        <name>substrate</name>
    </ligand>
</feature>
<feature type="binding site" evidence="2">
    <location>
        <position position="328"/>
    </location>
    <ligand>
        <name>substrate</name>
    </ligand>
</feature>
<dbReference type="GO" id="GO:0000287">
    <property type="term" value="F:magnesium ion binding"/>
    <property type="evidence" value="ECO:0007669"/>
    <property type="project" value="UniProtKB-UniRule"/>
</dbReference>
<feature type="domain" description="PurM-like C-terminal" evidence="4">
    <location>
        <begin position="158"/>
        <end position="313"/>
    </location>
</feature>
<keyword evidence="2" id="KW-0067">ATP-binding</keyword>